<dbReference type="EMBL" id="VSSQ01030678">
    <property type="protein sequence ID" value="MPM81296.1"/>
    <property type="molecule type" value="Genomic_DNA"/>
</dbReference>
<evidence type="ECO:0000313" key="1">
    <source>
        <dbReference type="EMBL" id="MPM81296.1"/>
    </source>
</evidence>
<dbReference type="AlphaFoldDB" id="A0A645CVY5"/>
<protein>
    <recommendedName>
        <fullName evidence="2">DUF4367 domain-containing protein</fullName>
    </recommendedName>
</protein>
<name>A0A645CVY5_9ZZZZ</name>
<gene>
    <name evidence="1" type="ORF">SDC9_128348</name>
</gene>
<proteinExistence type="predicted"/>
<accession>A0A645CVY5</accession>
<evidence type="ECO:0008006" key="2">
    <source>
        <dbReference type="Google" id="ProtNLM"/>
    </source>
</evidence>
<comment type="caution">
    <text evidence="1">The sequence shown here is derived from an EMBL/GenBank/DDBJ whole genome shotgun (WGS) entry which is preliminary data.</text>
</comment>
<organism evidence="1">
    <name type="scientific">bioreactor metagenome</name>
    <dbReference type="NCBI Taxonomy" id="1076179"/>
    <lineage>
        <taxon>unclassified sequences</taxon>
        <taxon>metagenomes</taxon>
        <taxon>ecological metagenomes</taxon>
    </lineage>
</organism>
<reference evidence="1" key="1">
    <citation type="submission" date="2019-08" db="EMBL/GenBank/DDBJ databases">
        <authorList>
            <person name="Kucharzyk K."/>
            <person name="Murdoch R.W."/>
            <person name="Higgins S."/>
            <person name="Loffler F."/>
        </authorList>
    </citation>
    <scope>NUCLEOTIDE SEQUENCE</scope>
</reference>
<sequence length="153" mass="16840">MKKLLISLMTFFAFFAAFSQEDIPLDASIDFVQFGKAVKGVQVEGYACTTTAEDPTVYSALFTVNELNGAITAFNVSFYTLITSGNEEFVPVKEYELDGKKAYLGTNNFQSSGETPMNVLVVLFADLRMTITINAETGIPVETLETIIKKLTF</sequence>